<sequence length="244" mass="26594">MVYGGNLQSSTTIASGNIAKQGCQTHCGNMTVPYPFGIGVDCALDESFSFFCNSTEEPPKLIYGDNIEVYIISDSEIKISNTIGYTCYNEKGNVTQASDAWTSIPSTDPFTFSRKNKFTVIGNRSCKEATECKGNSSCKDAEIGGYHCICNKGYEGNPYLDPGCQDIDECKNKSNCYGNCINTQGSYNCTCWPGYTGDATTADGCRYVAKESKFLALVLSLVDMIYESVSFPTKASTFILLHHV</sequence>
<evidence type="ECO:0000259" key="7">
    <source>
        <dbReference type="PROSITE" id="PS50026"/>
    </source>
</evidence>
<dbReference type="SMART" id="SM00181">
    <property type="entry name" value="EGF"/>
    <property type="match status" value="2"/>
</dbReference>
<evidence type="ECO:0000256" key="4">
    <source>
        <dbReference type="ARBA" id="ARBA00022737"/>
    </source>
</evidence>
<dbReference type="PROSITE" id="PS01187">
    <property type="entry name" value="EGF_CA"/>
    <property type="match status" value="1"/>
</dbReference>
<dbReference type="Proteomes" id="UP000243975">
    <property type="component" value="Unassembled WGS sequence"/>
</dbReference>
<dbReference type="FunFam" id="2.10.25.10:FF:000038">
    <property type="entry name" value="Fibrillin 2"/>
    <property type="match status" value="1"/>
</dbReference>
<evidence type="ECO:0000313" key="9">
    <source>
        <dbReference type="Proteomes" id="UP000243975"/>
    </source>
</evidence>
<dbReference type="InterPro" id="IPR001881">
    <property type="entry name" value="EGF-like_Ca-bd_dom"/>
</dbReference>
<feature type="disulfide bond" evidence="6">
    <location>
        <begin position="170"/>
        <end position="180"/>
    </location>
</feature>
<dbReference type="SUPFAM" id="SSF57196">
    <property type="entry name" value="EGF/Laminin"/>
    <property type="match status" value="1"/>
</dbReference>
<reference evidence="8 9" key="1">
    <citation type="journal article" date="2016" name="Sci. Rep.">
        <title>The genome sequence of the outbreeding globe artichoke constructed de novo incorporating a phase-aware low-pass sequencing strategy of F1 progeny.</title>
        <authorList>
            <person name="Scaglione D."/>
            <person name="Reyes-Chin-Wo S."/>
            <person name="Acquadro A."/>
            <person name="Froenicke L."/>
            <person name="Portis E."/>
            <person name="Beitel C."/>
            <person name="Tirone M."/>
            <person name="Mauro R."/>
            <person name="Lo Monaco A."/>
            <person name="Mauromicale G."/>
            <person name="Faccioli P."/>
            <person name="Cattivelli L."/>
            <person name="Rieseberg L."/>
            <person name="Michelmore R."/>
            <person name="Lanteri S."/>
        </authorList>
    </citation>
    <scope>NUCLEOTIDE SEQUENCE [LARGE SCALE GENOMIC DNA]</scope>
    <source>
        <strain evidence="8">2C</strain>
    </source>
</reference>
<dbReference type="PROSITE" id="PS50026">
    <property type="entry name" value="EGF_3"/>
    <property type="match status" value="2"/>
</dbReference>
<accession>A0A103XQ71</accession>
<feature type="domain" description="EGF-like" evidence="7">
    <location>
        <begin position="166"/>
        <end position="201"/>
    </location>
</feature>
<evidence type="ECO:0000256" key="5">
    <source>
        <dbReference type="ARBA" id="ARBA00023157"/>
    </source>
</evidence>
<keyword evidence="5 6" id="KW-1015">Disulfide bond</keyword>
<dbReference type="PANTHER" id="PTHR33491">
    <property type="entry name" value="OSJNBA0016N04.9 PROTEIN"/>
    <property type="match status" value="1"/>
</dbReference>
<dbReference type="InterPro" id="IPR049883">
    <property type="entry name" value="NOTCH1_EGF-like"/>
</dbReference>
<gene>
    <name evidence="8" type="ORF">Ccrd_003146</name>
</gene>
<comment type="caution">
    <text evidence="8">The sequence shown here is derived from an EMBL/GenBank/DDBJ whole genome shotgun (WGS) entry which is preliminary data.</text>
</comment>
<dbReference type="InterPro" id="IPR000152">
    <property type="entry name" value="EGF-type_Asp/Asn_hydroxyl_site"/>
</dbReference>
<evidence type="ECO:0000313" key="8">
    <source>
        <dbReference type="EMBL" id="KVH94790.1"/>
    </source>
</evidence>
<dbReference type="InterPro" id="IPR000742">
    <property type="entry name" value="EGF"/>
</dbReference>
<dbReference type="GO" id="GO:0030247">
    <property type="term" value="F:polysaccharide binding"/>
    <property type="evidence" value="ECO:0007669"/>
    <property type="project" value="InterPro"/>
</dbReference>
<evidence type="ECO:0000256" key="6">
    <source>
        <dbReference type="PROSITE-ProRule" id="PRU00076"/>
    </source>
</evidence>
<dbReference type="EMBL" id="LEKV01004525">
    <property type="protein sequence ID" value="KVH94790.1"/>
    <property type="molecule type" value="Genomic_DNA"/>
</dbReference>
<dbReference type="Gramene" id="KVH94790">
    <property type="protein sequence ID" value="KVH94790"/>
    <property type="gene ID" value="Ccrd_003146"/>
</dbReference>
<dbReference type="OMA" id="REWELES"/>
<comment type="caution">
    <text evidence="6">Lacks conserved residue(s) required for the propagation of feature annotation.</text>
</comment>
<organism evidence="8 9">
    <name type="scientific">Cynara cardunculus var. scolymus</name>
    <name type="common">Globe artichoke</name>
    <name type="synonym">Cynara scolymus</name>
    <dbReference type="NCBI Taxonomy" id="59895"/>
    <lineage>
        <taxon>Eukaryota</taxon>
        <taxon>Viridiplantae</taxon>
        <taxon>Streptophyta</taxon>
        <taxon>Embryophyta</taxon>
        <taxon>Tracheophyta</taxon>
        <taxon>Spermatophyta</taxon>
        <taxon>Magnoliopsida</taxon>
        <taxon>eudicotyledons</taxon>
        <taxon>Gunneridae</taxon>
        <taxon>Pentapetalae</taxon>
        <taxon>asterids</taxon>
        <taxon>campanulids</taxon>
        <taxon>Asterales</taxon>
        <taxon>Asteraceae</taxon>
        <taxon>Carduoideae</taxon>
        <taxon>Cardueae</taxon>
        <taxon>Carduinae</taxon>
        <taxon>Cynara</taxon>
    </lineage>
</organism>
<evidence type="ECO:0000256" key="2">
    <source>
        <dbReference type="ARBA" id="ARBA00022536"/>
    </source>
</evidence>
<dbReference type="CDD" id="cd00054">
    <property type="entry name" value="EGF_CA"/>
    <property type="match status" value="2"/>
</dbReference>
<name>A0A103XQ71_CYNCS</name>
<comment type="subcellular location">
    <subcellularLocation>
        <location evidence="1">Membrane</location>
        <topology evidence="1">Single-pass membrane protein</topology>
    </subcellularLocation>
</comment>
<dbReference type="AlphaFoldDB" id="A0A103XQ71"/>
<evidence type="ECO:0000256" key="3">
    <source>
        <dbReference type="ARBA" id="ARBA00022729"/>
    </source>
</evidence>
<dbReference type="Gene3D" id="2.10.25.10">
    <property type="entry name" value="Laminin"/>
    <property type="match status" value="2"/>
</dbReference>
<keyword evidence="3" id="KW-0732">Signal</keyword>
<evidence type="ECO:0000256" key="1">
    <source>
        <dbReference type="ARBA" id="ARBA00004167"/>
    </source>
</evidence>
<dbReference type="GO" id="GO:0016020">
    <property type="term" value="C:membrane"/>
    <property type="evidence" value="ECO:0007669"/>
    <property type="project" value="UniProtKB-SubCell"/>
</dbReference>
<keyword evidence="4" id="KW-0677">Repeat</keyword>
<dbReference type="Pfam" id="PF13947">
    <property type="entry name" value="GUB_WAK_bind"/>
    <property type="match status" value="1"/>
</dbReference>
<keyword evidence="9" id="KW-1185">Reference proteome</keyword>
<protein>
    <submittedName>
        <fullName evidence="8">EGF-like calcium-binding</fullName>
    </submittedName>
</protein>
<feature type="domain" description="EGF-like" evidence="7">
    <location>
        <begin position="122"/>
        <end position="165"/>
    </location>
</feature>
<dbReference type="InterPro" id="IPR018097">
    <property type="entry name" value="EGF_Ca-bd_CS"/>
</dbReference>
<proteinExistence type="predicted"/>
<dbReference type="PROSITE" id="PS00010">
    <property type="entry name" value="ASX_HYDROXYL"/>
    <property type="match status" value="1"/>
</dbReference>
<dbReference type="InterPro" id="IPR025287">
    <property type="entry name" value="WAK_GUB"/>
</dbReference>
<dbReference type="SMART" id="SM00179">
    <property type="entry name" value="EGF_CA"/>
    <property type="match status" value="2"/>
</dbReference>
<dbReference type="Pfam" id="PF07645">
    <property type="entry name" value="EGF_CA"/>
    <property type="match status" value="1"/>
</dbReference>
<dbReference type="GO" id="GO:0005509">
    <property type="term" value="F:calcium ion binding"/>
    <property type="evidence" value="ECO:0007669"/>
    <property type="project" value="InterPro"/>
</dbReference>
<keyword evidence="2 6" id="KW-0245">EGF-like domain</keyword>